<protein>
    <submittedName>
        <fullName evidence="1">Uncharacterized protein</fullName>
    </submittedName>
</protein>
<dbReference type="RefSeq" id="WP_090092348.1">
    <property type="nucleotide sequence ID" value="NZ_CBCRVU010000002.1"/>
</dbReference>
<organism evidence="1 2">
    <name type="scientific">Lactobacillus bombicola</name>
    <dbReference type="NCBI Taxonomy" id="1505723"/>
    <lineage>
        <taxon>Bacteria</taxon>
        <taxon>Bacillati</taxon>
        <taxon>Bacillota</taxon>
        <taxon>Bacilli</taxon>
        <taxon>Lactobacillales</taxon>
        <taxon>Lactobacillaceae</taxon>
        <taxon>Lactobacillus</taxon>
    </lineage>
</organism>
<dbReference type="AlphaFoldDB" id="A0A1I1RLW9"/>
<dbReference type="EMBL" id="FOMN01000002">
    <property type="protein sequence ID" value="SFD35142.1"/>
    <property type="molecule type" value="Genomic_DNA"/>
</dbReference>
<evidence type="ECO:0000313" key="1">
    <source>
        <dbReference type="EMBL" id="SFD35142.1"/>
    </source>
</evidence>
<proteinExistence type="predicted"/>
<gene>
    <name evidence="1" type="ORF">SAMN04487792_0413</name>
</gene>
<name>A0A1I1RLW9_9LACO</name>
<sequence length="263" mass="30600">MSPLTGLLQFVPNIEIANKFLESEFCLKDILSYKQKDFKSDCCNNVKYDNLEGKILTTGIIEKCCFISCFTMLNDSFFEKNPPYKLKKEIIEGLEKGNVSEYGKMDPRPFITIKRANVEPVVDELCVQSKSFLKSINYNGPGFSTKAVLYLELEDYLKRGSEAQEKLNNIRSSNEKVELININNLTDQQKTDLCDALKFMYFTKLKKYQVQNEYRMHIISDDPLPEKYLVNGLLRVPIKKNLHNYIKVHKVHDDIYNLTKYDL</sequence>
<dbReference type="Proteomes" id="UP000199599">
    <property type="component" value="Unassembled WGS sequence"/>
</dbReference>
<evidence type="ECO:0000313" key="2">
    <source>
        <dbReference type="Proteomes" id="UP000199599"/>
    </source>
</evidence>
<reference evidence="2" key="1">
    <citation type="submission" date="2016-10" db="EMBL/GenBank/DDBJ databases">
        <authorList>
            <person name="Varghese N."/>
            <person name="Submissions S."/>
        </authorList>
    </citation>
    <scope>NUCLEOTIDE SEQUENCE [LARGE SCALE GENOMIC DNA]</scope>
    <source>
        <strain evidence="2">R-53102</strain>
    </source>
</reference>
<accession>A0A1I1RLW9</accession>